<sequence>MPKPYSAAPTVKTNATISASCAVADNAVHHFTHPSQHSSPPVRVHRSDERRSHRRPTRVSTDPREARPVTLILGLAALALVDSTSIGTLVVPLWLLLAPDRPPLRRMLVYLLAIAGFYFVVGVALLFGASAGLARFGDLADSPWVLWPQLALGIALFAVSWRFDSRKRRERGEADRTAAWRDRALKTQSSGRGLAVLAVSAGTLEVLSMVPYLAAIGLLVSTDLPGGVSVALLAGYCAVMVVPALVLIGVRNLAHRQVEPLLIRLNDWLSRHADSATGWALAIAGIVVARGALGGLFGGG</sequence>
<gene>
    <name evidence="3" type="ORF">GV789_04520</name>
    <name evidence="4" type="ORF">GV794_03195</name>
</gene>
<keyword evidence="2" id="KW-0812">Transmembrane</keyword>
<keyword evidence="6" id="KW-1185">Reference proteome</keyword>
<feature type="transmembrane region" description="Helical" evidence="2">
    <location>
        <begin position="71"/>
        <end position="96"/>
    </location>
</feature>
<evidence type="ECO:0000313" key="4">
    <source>
        <dbReference type="EMBL" id="NEW54675.1"/>
    </source>
</evidence>
<dbReference type="EMBL" id="JAAGUX010000003">
    <property type="protein sequence ID" value="NEW54675.1"/>
    <property type="molecule type" value="Genomic_DNA"/>
</dbReference>
<dbReference type="Proteomes" id="UP000468928">
    <property type="component" value="Unassembled WGS sequence"/>
</dbReference>
<proteinExistence type="predicted"/>
<organism evidence="3 5">
    <name type="scientific">Nocardia cyriacigeorgica</name>
    <dbReference type="NCBI Taxonomy" id="135487"/>
    <lineage>
        <taxon>Bacteria</taxon>
        <taxon>Bacillati</taxon>
        <taxon>Actinomycetota</taxon>
        <taxon>Actinomycetes</taxon>
        <taxon>Mycobacteriales</taxon>
        <taxon>Nocardiaceae</taxon>
        <taxon>Nocardia</taxon>
    </lineage>
</organism>
<keyword evidence="2" id="KW-0472">Membrane</keyword>
<dbReference type="Proteomes" id="UP000470876">
    <property type="component" value="Unassembled WGS sequence"/>
</dbReference>
<reference evidence="5 6" key="1">
    <citation type="submission" date="2020-01" db="EMBL/GenBank/DDBJ databases">
        <title>Genetics and antimicrobial susceptibilities of Nocardia species isolated from the soil; a comparison with species isolated from humans.</title>
        <authorList>
            <person name="Carrasco G."/>
            <person name="Monzon S."/>
            <person name="Sansegundo M."/>
            <person name="Garcia E."/>
            <person name="Garrido N."/>
            <person name="Medina M.J."/>
            <person name="Villalon P."/>
            <person name="Ramirez-Arocha A.C."/>
            <person name="Jimenez P."/>
            <person name="Cuesta I."/>
            <person name="Valdezate S."/>
        </authorList>
    </citation>
    <scope>NUCLEOTIDE SEQUENCE [LARGE SCALE GENOMIC DNA]</scope>
    <source>
        <strain evidence="3 5">CNM20110639</strain>
        <strain evidence="4 6">CNM20110649</strain>
    </source>
</reference>
<dbReference type="AlphaFoldDB" id="A0A6P1D2K5"/>
<name>A0A6P1D2K5_9NOCA</name>
<dbReference type="EMBL" id="JAAGUZ010000008">
    <property type="protein sequence ID" value="NEW43724.1"/>
    <property type="molecule type" value="Genomic_DNA"/>
</dbReference>
<keyword evidence="2" id="KW-1133">Transmembrane helix</keyword>
<comment type="caution">
    <text evidence="3">The sequence shown here is derived from an EMBL/GenBank/DDBJ whole genome shotgun (WGS) entry which is preliminary data.</text>
</comment>
<protein>
    <submittedName>
        <fullName evidence="3">GAP family protein</fullName>
    </submittedName>
</protein>
<evidence type="ECO:0000256" key="1">
    <source>
        <dbReference type="SAM" id="MobiDB-lite"/>
    </source>
</evidence>
<feature type="transmembrane region" description="Helical" evidence="2">
    <location>
        <begin position="144"/>
        <end position="163"/>
    </location>
</feature>
<evidence type="ECO:0000313" key="5">
    <source>
        <dbReference type="Proteomes" id="UP000468928"/>
    </source>
</evidence>
<dbReference type="InterPro" id="IPR021315">
    <property type="entry name" value="Gap/Sap"/>
</dbReference>
<accession>A0A6P1D2K5</accession>
<feature type="transmembrane region" description="Helical" evidence="2">
    <location>
        <begin position="232"/>
        <end position="254"/>
    </location>
</feature>
<feature type="transmembrane region" description="Helical" evidence="2">
    <location>
        <begin position="193"/>
        <end position="220"/>
    </location>
</feature>
<dbReference type="Pfam" id="PF11139">
    <property type="entry name" value="SfLAP"/>
    <property type="match status" value="1"/>
</dbReference>
<evidence type="ECO:0000256" key="2">
    <source>
        <dbReference type="SAM" id="Phobius"/>
    </source>
</evidence>
<feature type="transmembrane region" description="Helical" evidence="2">
    <location>
        <begin position="108"/>
        <end position="132"/>
    </location>
</feature>
<evidence type="ECO:0000313" key="3">
    <source>
        <dbReference type="EMBL" id="NEW43724.1"/>
    </source>
</evidence>
<feature type="transmembrane region" description="Helical" evidence="2">
    <location>
        <begin position="275"/>
        <end position="297"/>
    </location>
</feature>
<feature type="region of interest" description="Disordered" evidence="1">
    <location>
        <begin position="31"/>
        <end position="63"/>
    </location>
</feature>
<evidence type="ECO:0000313" key="6">
    <source>
        <dbReference type="Proteomes" id="UP000470876"/>
    </source>
</evidence>